<organism evidence="1 2">
    <name type="scientific">Fusobacterium nucleatum</name>
    <dbReference type="NCBI Taxonomy" id="851"/>
    <lineage>
        <taxon>Bacteria</taxon>
        <taxon>Fusobacteriati</taxon>
        <taxon>Fusobacteriota</taxon>
        <taxon>Fusobacteriia</taxon>
        <taxon>Fusobacteriales</taxon>
        <taxon>Fusobacteriaceae</taxon>
        <taxon>Fusobacterium</taxon>
    </lineage>
</organism>
<sequence length="147" mass="17869">MITKEQKIIFRKMEDILYSYNKYVNKIKKDLEYFNNPVLLKSYNVEKISGSGFMEVKSDMERIEELKVRLSNDISRHEEILFRIDSALDMVKDHEDYKFIEMKYFKKMTYEDISTELDIHIRTAYRMRNSILSALELHFKTQRLIDF</sequence>
<accession>A0A133N9Q2</accession>
<comment type="caution">
    <text evidence="1">The sequence shown here is derived from an EMBL/GenBank/DDBJ whole genome shotgun (WGS) entry which is preliminary data.</text>
</comment>
<dbReference type="InterPro" id="IPR006523">
    <property type="entry name" value="RinA"/>
</dbReference>
<gene>
    <name evidence="1" type="ORF">HMPREF3221_02474</name>
</gene>
<dbReference type="RefSeq" id="WP_060799022.1">
    <property type="nucleotide sequence ID" value="NZ_KQ956800.1"/>
</dbReference>
<name>A0A133N9Q2_FUSNU</name>
<proteinExistence type="predicted"/>
<dbReference type="EMBL" id="LRPY01000294">
    <property type="protein sequence ID" value="KXA12953.1"/>
    <property type="molecule type" value="Genomic_DNA"/>
</dbReference>
<protein>
    <submittedName>
        <fullName evidence="1">Phage transcriptional regulator, RinA family</fullName>
    </submittedName>
</protein>
<dbReference type="AlphaFoldDB" id="A0A133N9Q2"/>
<keyword evidence="2" id="KW-1185">Reference proteome</keyword>
<evidence type="ECO:0000313" key="2">
    <source>
        <dbReference type="Proteomes" id="UP000070401"/>
    </source>
</evidence>
<dbReference type="PATRIC" id="fig|851.8.peg.2508"/>
<evidence type="ECO:0000313" key="1">
    <source>
        <dbReference type="EMBL" id="KXA12953.1"/>
    </source>
</evidence>
<dbReference type="NCBIfam" id="TIGR01636">
    <property type="entry name" value="phage_rinA"/>
    <property type="match status" value="1"/>
</dbReference>
<dbReference type="Proteomes" id="UP000070401">
    <property type="component" value="Unassembled WGS sequence"/>
</dbReference>
<reference evidence="2" key="1">
    <citation type="submission" date="2016-01" db="EMBL/GenBank/DDBJ databases">
        <authorList>
            <person name="Mitreva M."/>
            <person name="Pepin K.H."/>
            <person name="Mihindukulasuriya K.A."/>
            <person name="Fulton R."/>
            <person name="Fronick C."/>
            <person name="O'Laughlin M."/>
            <person name="Miner T."/>
            <person name="Herter B."/>
            <person name="Rosa B.A."/>
            <person name="Cordes M."/>
            <person name="Tomlinson C."/>
            <person name="Wollam A."/>
            <person name="Palsikar V.B."/>
            <person name="Mardis E.R."/>
            <person name="Wilson R.K."/>
        </authorList>
    </citation>
    <scope>NUCLEOTIDE SEQUENCE [LARGE SCALE GENOMIC DNA]</scope>
    <source>
        <strain evidence="2">MJR7757B</strain>
    </source>
</reference>